<proteinExistence type="predicted"/>
<dbReference type="EMBL" id="JALNTZ010003649">
    <property type="protein sequence ID" value="KAJ3616319.1"/>
    <property type="molecule type" value="Genomic_DNA"/>
</dbReference>
<feature type="region of interest" description="Disordered" evidence="1">
    <location>
        <begin position="1"/>
        <end position="50"/>
    </location>
</feature>
<name>A0AA38HIX7_9CUCU</name>
<gene>
    <name evidence="2" type="ORF">Zmor_011935</name>
</gene>
<sequence>MRIPSHMHAYPNKRTGVDQVRPRGKSTCPKGGGGSTWAARTPGATESCRQISEADHPGAPTCVKSHVVSTMSVPNPLAPVPHRRNGIVVQESILASNLLNFRASL</sequence>
<dbReference type="AlphaFoldDB" id="A0AA38HIX7"/>
<dbReference type="Proteomes" id="UP001168821">
    <property type="component" value="Unassembled WGS sequence"/>
</dbReference>
<comment type="caution">
    <text evidence="2">The sequence shown here is derived from an EMBL/GenBank/DDBJ whole genome shotgun (WGS) entry which is preliminary data.</text>
</comment>
<accession>A0AA38HIX7</accession>
<reference evidence="2" key="1">
    <citation type="journal article" date="2023" name="G3 (Bethesda)">
        <title>Whole genome assemblies of Zophobas morio and Tenebrio molitor.</title>
        <authorList>
            <person name="Kaur S."/>
            <person name="Stinson S.A."/>
            <person name="diCenzo G.C."/>
        </authorList>
    </citation>
    <scope>NUCLEOTIDE SEQUENCE</scope>
    <source>
        <strain evidence="2">QUZm001</strain>
    </source>
</reference>
<organism evidence="2 3">
    <name type="scientific">Zophobas morio</name>
    <dbReference type="NCBI Taxonomy" id="2755281"/>
    <lineage>
        <taxon>Eukaryota</taxon>
        <taxon>Metazoa</taxon>
        <taxon>Ecdysozoa</taxon>
        <taxon>Arthropoda</taxon>
        <taxon>Hexapoda</taxon>
        <taxon>Insecta</taxon>
        <taxon>Pterygota</taxon>
        <taxon>Neoptera</taxon>
        <taxon>Endopterygota</taxon>
        <taxon>Coleoptera</taxon>
        <taxon>Polyphaga</taxon>
        <taxon>Cucujiformia</taxon>
        <taxon>Tenebrionidae</taxon>
        <taxon>Zophobas</taxon>
    </lineage>
</organism>
<evidence type="ECO:0000313" key="3">
    <source>
        <dbReference type="Proteomes" id="UP001168821"/>
    </source>
</evidence>
<keyword evidence="3" id="KW-1185">Reference proteome</keyword>
<protein>
    <submittedName>
        <fullName evidence="2">Uncharacterized protein</fullName>
    </submittedName>
</protein>
<evidence type="ECO:0000256" key="1">
    <source>
        <dbReference type="SAM" id="MobiDB-lite"/>
    </source>
</evidence>
<evidence type="ECO:0000313" key="2">
    <source>
        <dbReference type="EMBL" id="KAJ3616319.1"/>
    </source>
</evidence>